<evidence type="ECO:0000313" key="1">
    <source>
        <dbReference type="EMBL" id="GFX92548.1"/>
    </source>
</evidence>
<dbReference type="EMBL" id="BMAU01021149">
    <property type="protein sequence ID" value="GFX92548.1"/>
    <property type="molecule type" value="Genomic_DNA"/>
</dbReference>
<organism evidence="1 2">
    <name type="scientific">Trichonephila clavipes</name>
    <name type="common">Golden silk orbweaver</name>
    <name type="synonym">Nephila clavipes</name>
    <dbReference type="NCBI Taxonomy" id="2585209"/>
    <lineage>
        <taxon>Eukaryota</taxon>
        <taxon>Metazoa</taxon>
        <taxon>Ecdysozoa</taxon>
        <taxon>Arthropoda</taxon>
        <taxon>Chelicerata</taxon>
        <taxon>Arachnida</taxon>
        <taxon>Araneae</taxon>
        <taxon>Araneomorphae</taxon>
        <taxon>Entelegynae</taxon>
        <taxon>Araneoidea</taxon>
        <taxon>Nephilidae</taxon>
        <taxon>Trichonephila</taxon>
    </lineage>
</organism>
<evidence type="ECO:0000313" key="2">
    <source>
        <dbReference type="Proteomes" id="UP000887159"/>
    </source>
</evidence>
<proteinExistence type="predicted"/>
<dbReference type="Proteomes" id="UP000887159">
    <property type="component" value="Unassembled WGS sequence"/>
</dbReference>
<dbReference type="PANTHER" id="PTHR47331:SF5">
    <property type="entry name" value="RIBONUCLEASE H"/>
    <property type="match status" value="1"/>
</dbReference>
<dbReference type="InterPro" id="IPR008042">
    <property type="entry name" value="Retrotrans_Pao"/>
</dbReference>
<dbReference type="Pfam" id="PF05380">
    <property type="entry name" value="Peptidase_A17"/>
    <property type="match status" value="1"/>
</dbReference>
<dbReference type="PANTHER" id="PTHR47331">
    <property type="entry name" value="PHD-TYPE DOMAIN-CONTAINING PROTEIN"/>
    <property type="match status" value="1"/>
</dbReference>
<dbReference type="GO" id="GO:0071897">
    <property type="term" value="P:DNA biosynthetic process"/>
    <property type="evidence" value="ECO:0007669"/>
    <property type="project" value="UniProtKB-ARBA"/>
</dbReference>
<name>A0A8X6UYI5_TRICX</name>
<gene>
    <name evidence="1" type="primary">X975_01402</name>
    <name evidence="1" type="ORF">TNCV_2520071</name>
</gene>
<dbReference type="AlphaFoldDB" id="A0A8X6UYI5"/>
<keyword evidence="2" id="KW-1185">Reference proteome</keyword>
<dbReference type="SUPFAM" id="SSF56672">
    <property type="entry name" value="DNA/RNA polymerases"/>
    <property type="match status" value="1"/>
</dbReference>
<reference evidence="1" key="1">
    <citation type="submission" date="2020-08" db="EMBL/GenBank/DDBJ databases">
        <title>Multicomponent nature underlies the extraordinary mechanical properties of spider dragline silk.</title>
        <authorList>
            <person name="Kono N."/>
            <person name="Nakamura H."/>
            <person name="Mori M."/>
            <person name="Yoshida Y."/>
            <person name="Ohtoshi R."/>
            <person name="Malay A.D."/>
            <person name="Moran D.A.P."/>
            <person name="Tomita M."/>
            <person name="Numata K."/>
            <person name="Arakawa K."/>
        </authorList>
    </citation>
    <scope>NUCLEOTIDE SEQUENCE</scope>
</reference>
<dbReference type="InterPro" id="IPR043502">
    <property type="entry name" value="DNA/RNA_pol_sf"/>
</dbReference>
<comment type="caution">
    <text evidence="1">The sequence shown here is derived from an EMBL/GenBank/DDBJ whole genome shotgun (WGS) entry which is preliminary data.</text>
</comment>
<protein>
    <recommendedName>
        <fullName evidence="3">Peptidase aspartic putative domain-containing protein</fullName>
    </recommendedName>
</protein>
<accession>A0A8X6UYI5</accession>
<sequence length="490" mass="55884">MLVVDKITDLTPVKNLNVKGLIPKNINLADDSFYVPGPIDCLLGGEIFYELLRSGQIRSENSNLIFQNTVFGFVASVSNSFADTEARVHCGLIKGDLNQTLKMFWELENVDVEKPKNEEAIFCESRDISLKRLNALWTRLIRDPQYLKLYRDFIHEYDQLGHMKEIVAEHDNSDVAYYMPHHGVLRPEKSTTKLRVVFNATNPTSNGLSLNSIQYNGGLVQNYLFTIMIKFREHPYAFKADVKMMYRMILIHESQQPLLRILWKENPEDPMKTFEMKTVTYGTVSAPFLATRTLLQLSIDEEKNFPLTAPVLRENFYMDDVLCGAASLMEAKALKNQLSGILKKGGMELHKWGSSHPELASNILGDYEFENPIETKTLWSLKIDWIDELPSERAKEWHRFLEDFNSVRSICIGRCIVHPQATRVELHGFADASEKCYGAVIYCRSQSPDGATTVKLVTSKSRVAPVKSVTMPRLELCVCHRSSCKIDEKS</sequence>
<evidence type="ECO:0008006" key="3">
    <source>
        <dbReference type="Google" id="ProtNLM"/>
    </source>
</evidence>